<dbReference type="GeneID" id="54421558"/>
<gene>
    <name evidence="2 4" type="ORF">P152DRAFT_470594</name>
</gene>
<reference evidence="4" key="2">
    <citation type="submission" date="2020-04" db="EMBL/GenBank/DDBJ databases">
        <authorList>
            <consortium name="NCBI Genome Project"/>
        </authorList>
    </citation>
    <scope>NUCLEOTIDE SEQUENCE</scope>
    <source>
        <strain evidence="4">CBS 781.70</strain>
    </source>
</reference>
<feature type="chain" id="PRO_5044632081" description="Secreted protein" evidence="1">
    <location>
        <begin position="17"/>
        <end position="209"/>
    </location>
</feature>
<dbReference type="Proteomes" id="UP000504638">
    <property type="component" value="Unplaced"/>
</dbReference>
<dbReference type="PANTHER" id="PTHR38847">
    <property type="match status" value="1"/>
</dbReference>
<dbReference type="InterPro" id="IPR025649">
    <property type="entry name" value="DUF4360"/>
</dbReference>
<keyword evidence="1" id="KW-0732">Signal</keyword>
<proteinExistence type="predicted"/>
<dbReference type="OrthoDB" id="152248at2759"/>
<dbReference type="RefSeq" id="XP_033538222.1">
    <property type="nucleotide sequence ID" value="XM_033680988.1"/>
</dbReference>
<dbReference type="Pfam" id="PF14273">
    <property type="entry name" value="DUF4360"/>
    <property type="match status" value="1"/>
</dbReference>
<evidence type="ECO:0008006" key="5">
    <source>
        <dbReference type="Google" id="ProtNLM"/>
    </source>
</evidence>
<evidence type="ECO:0000256" key="1">
    <source>
        <dbReference type="SAM" id="SignalP"/>
    </source>
</evidence>
<evidence type="ECO:0000313" key="4">
    <source>
        <dbReference type="RefSeq" id="XP_033538222.1"/>
    </source>
</evidence>
<accession>A0A6G1GFA3</accession>
<dbReference type="EMBL" id="ML975150">
    <property type="protein sequence ID" value="KAF1816591.1"/>
    <property type="molecule type" value="Genomic_DNA"/>
</dbReference>
<dbReference type="PANTHER" id="PTHR38847:SF1">
    <property type="entry name" value="PSEUDOURIDINE SYNTHASE RSUA_RLUA-LIKE DOMAIN-CONTAINING PROTEIN"/>
    <property type="match status" value="1"/>
</dbReference>
<evidence type="ECO:0000313" key="2">
    <source>
        <dbReference type="EMBL" id="KAF1816591.1"/>
    </source>
</evidence>
<feature type="signal peptide" evidence="1">
    <location>
        <begin position="1"/>
        <end position="16"/>
    </location>
</feature>
<keyword evidence="3" id="KW-1185">Reference proteome</keyword>
<protein>
    <recommendedName>
        <fullName evidence="5">Secreted protein</fullName>
    </recommendedName>
</protein>
<reference evidence="2 4" key="1">
    <citation type="submission" date="2020-01" db="EMBL/GenBank/DDBJ databases">
        <authorList>
            <consortium name="DOE Joint Genome Institute"/>
            <person name="Haridas S."/>
            <person name="Albert R."/>
            <person name="Binder M."/>
            <person name="Bloem J."/>
            <person name="Labutti K."/>
            <person name="Salamov A."/>
            <person name="Andreopoulos B."/>
            <person name="Baker S.E."/>
            <person name="Barry K."/>
            <person name="Bills G."/>
            <person name="Bluhm B.H."/>
            <person name="Cannon C."/>
            <person name="Castanera R."/>
            <person name="Culley D.E."/>
            <person name="Daum C."/>
            <person name="Ezra D."/>
            <person name="Gonzalez J.B."/>
            <person name="Henrissat B."/>
            <person name="Kuo A."/>
            <person name="Liang C."/>
            <person name="Lipzen A."/>
            <person name="Lutzoni F."/>
            <person name="Magnuson J."/>
            <person name="Mondo S."/>
            <person name="Nolan M."/>
            <person name="Ohm R."/>
            <person name="Pangilinan J."/>
            <person name="Park H.-J."/>
            <person name="Ramirez L."/>
            <person name="Alfaro M."/>
            <person name="Sun H."/>
            <person name="Tritt A."/>
            <person name="Yoshinaga Y."/>
            <person name="Zwiers L.-H."/>
            <person name="Turgeon B.G."/>
            <person name="Goodwin S.B."/>
            <person name="Spatafora J.W."/>
            <person name="Crous P.W."/>
            <person name="Grigoriev I.V."/>
        </authorList>
    </citation>
    <scope>NUCLEOTIDE SEQUENCE</scope>
    <source>
        <strain evidence="2 4">CBS 781.70</strain>
    </source>
</reference>
<name>A0A6G1GFA3_9PEZI</name>
<sequence length="209" mass="22372">MKTSALLAILPAFVAASPVVVPTNAAGPDPGTVRIRGVTYGGSGCPQGSMSAQLSSDQTLVTLIFDEYQASIGPDVAVNDQRKNCQLNFALTYPGGFQYSVFSADYRGYADLDAGVSGTLKSTYYFSGQPTQTSTETIFTGPLNGDYLKSDEVDQVSLVWSPCGAEGLLNINSQVRLTSSNRNAKGLLTTDSIDAKFEQKVRVRWRTCK</sequence>
<dbReference type="AlphaFoldDB" id="A0A6G1GFA3"/>
<reference evidence="4" key="3">
    <citation type="submission" date="2025-04" db="UniProtKB">
        <authorList>
            <consortium name="RefSeq"/>
        </authorList>
    </citation>
    <scope>IDENTIFICATION</scope>
    <source>
        <strain evidence="4">CBS 781.70</strain>
    </source>
</reference>
<organism evidence="2">
    <name type="scientific">Eremomyces bilateralis CBS 781.70</name>
    <dbReference type="NCBI Taxonomy" id="1392243"/>
    <lineage>
        <taxon>Eukaryota</taxon>
        <taxon>Fungi</taxon>
        <taxon>Dikarya</taxon>
        <taxon>Ascomycota</taxon>
        <taxon>Pezizomycotina</taxon>
        <taxon>Dothideomycetes</taxon>
        <taxon>Dothideomycetes incertae sedis</taxon>
        <taxon>Eremomycetales</taxon>
        <taxon>Eremomycetaceae</taxon>
        <taxon>Eremomyces</taxon>
    </lineage>
</organism>
<evidence type="ECO:0000313" key="3">
    <source>
        <dbReference type="Proteomes" id="UP000504638"/>
    </source>
</evidence>